<dbReference type="PROSITE" id="PS50937">
    <property type="entry name" value="HTH_MERR_2"/>
    <property type="match status" value="1"/>
</dbReference>
<comment type="caution">
    <text evidence="7">The sequence shown here is derived from an EMBL/GenBank/DDBJ whole genome shotgun (WGS) entry which is preliminary data.</text>
</comment>
<evidence type="ECO:0000313" key="8">
    <source>
        <dbReference type="Proteomes" id="UP001430755"/>
    </source>
</evidence>
<dbReference type="InterPro" id="IPR036244">
    <property type="entry name" value="TipA-like_antibiotic-bd"/>
</dbReference>
<keyword evidence="3" id="KW-0238">DNA-binding</keyword>
<keyword evidence="1" id="KW-0678">Repressor</keyword>
<reference evidence="7" key="1">
    <citation type="submission" date="2021-11" db="EMBL/GenBank/DDBJ databases">
        <title>A Novel Adlercreutzia Species, isolated from a Allomyrina dichotoma larva feces.</title>
        <authorList>
            <person name="Suh M.K."/>
        </authorList>
    </citation>
    <scope>NUCLEOTIDE SEQUENCE</scope>
    <source>
        <strain evidence="7">JBNU-10</strain>
    </source>
</reference>
<accession>A0ABS9WHM5</accession>
<dbReference type="PANTHER" id="PTHR30204:SF69">
    <property type="entry name" value="MERR-FAMILY TRANSCRIPTIONAL REGULATOR"/>
    <property type="match status" value="1"/>
</dbReference>
<sequence>MAQTTPRGTAAPASRAAARPAAPGDAPASAAPAGGYTAGALADLAGVTVRALHHYEAEGLLAPARDASGYRRYGPDQVERLQHILLFRACGLALGDIRRSLDDPGFDRAAALRARLATLRAQQEQLNTLMGTVEKTIAALEGETIMTDHERFEGLKRQAVEDNEKAYGAEARERWGDAAVDAANERTLALDEDAWNDREALGEAVLDQLRAAFADGAGDPAGPEARALAEMHGRWLALHWGEGAYTREAHAALADGYVADARFTRYYDDAAGPGATAFLRDAIAAWCAA</sequence>
<dbReference type="SUPFAM" id="SSF89082">
    <property type="entry name" value="Antibiotic binding domain of TipA-like multidrug resistance regulators"/>
    <property type="match status" value="1"/>
</dbReference>
<dbReference type="SUPFAM" id="SSF46955">
    <property type="entry name" value="Putative DNA-binding domain"/>
    <property type="match status" value="1"/>
</dbReference>
<dbReference type="PROSITE" id="PS00552">
    <property type="entry name" value="HTH_MERR_1"/>
    <property type="match status" value="1"/>
</dbReference>
<evidence type="ECO:0000313" key="7">
    <source>
        <dbReference type="EMBL" id="MCI2242378.1"/>
    </source>
</evidence>
<dbReference type="CDD" id="cd01106">
    <property type="entry name" value="HTH_TipAL-Mta"/>
    <property type="match status" value="1"/>
</dbReference>
<feature type="region of interest" description="Disordered" evidence="5">
    <location>
        <begin position="1"/>
        <end position="30"/>
    </location>
</feature>
<evidence type="ECO:0000256" key="4">
    <source>
        <dbReference type="ARBA" id="ARBA00023163"/>
    </source>
</evidence>
<dbReference type="SMART" id="SM00422">
    <property type="entry name" value="HTH_MERR"/>
    <property type="match status" value="1"/>
</dbReference>
<dbReference type="PRINTS" id="PR00040">
    <property type="entry name" value="HTHMERR"/>
</dbReference>
<keyword evidence="4" id="KW-0804">Transcription</keyword>
<proteinExistence type="predicted"/>
<keyword evidence="2" id="KW-0805">Transcription regulation</keyword>
<dbReference type="Pfam" id="PF13411">
    <property type="entry name" value="MerR_1"/>
    <property type="match status" value="1"/>
</dbReference>
<dbReference type="Gene3D" id="1.10.490.50">
    <property type="entry name" value="Antibiotic binding domain of TipA-like multidrug resistance regulators"/>
    <property type="match status" value="1"/>
</dbReference>
<keyword evidence="8" id="KW-1185">Reference proteome</keyword>
<dbReference type="RefSeq" id="WP_242165584.1">
    <property type="nucleotide sequence ID" value="NZ_JAJMLW010000003.1"/>
</dbReference>
<dbReference type="PANTHER" id="PTHR30204">
    <property type="entry name" value="REDOX-CYCLING DRUG-SENSING TRANSCRIPTIONAL ACTIVATOR SOXR"/>
    <property type="match status" value="1"/>
</dbReference>
<dbReference type="InterPro" id="IPR009061">
    <property type="entry name" value="DNA-bd_dom_put_sf"/>
</dbReference>
<dbReference type="Proteomes" id="UP001430755">
    <property type="component" value="Unassembled WGS sequence"/>
</dbReference>
<evidence type="ECO:0000256" key="5">
    <source>
        <dbReference type="SAM" id="MobiDB-lite"/>
    </source>
</evidence>
<protein>
    <submittedName>
        <fullName evidence="7">MerR family transcriptional regulator</fullName>
    </submittedName>
</protein>
<name>A0ABS9WHM5_9ACTN</name>
<dbReference type="InterPro" id="IPR012925">
    <property type="entry name" value="TipAS_dom"/>
</dbReference>
<organism evidence="7 8">
    <name type="scientific">Adlercreutzia faecimuris</name>
    <dbReference type="NCBI Taxonomy" id="2897341"/>
    <lineage>
        <taxon>Bacteria</taxon>
        <taxon>Bacillati</taxon>
        <taxon>Actinomycetota</taxon>
        <taxon>Coriobacteriia</taxon>
        <taxon>Eggerthellales</taxon>
        <taxon>Eggerthellaceae</taxon>
        <taxon>Adlercreutzia</taxon>
    </lineage>
</organism>
<dbReference type="Pfam" id="PF07739">
    <property type="entry name" value="TipAS"/>
    <property type="match status" value="1"/>
</dbReference>
<feature type="domain" description="HTH merR-type" evidence="6">
    <location>
        <begin position="35"/>
        <end position="103"/>
    </location>
</feature>
<dbReference type="EMBL" id="JAJMLW010000003">
    <property type="protein sequence ID" value="MCI2242378.1"/>
    <property type="molecule type" value="Genomic_DNA"/>
</dbReference>
<gene>
    <name evidence="7" type="ORF">LPT13_08450</name>
</gene>
<evidence type="ECO:0000256" key="3">
    <source>
        <dbReference type="ARBA" id="ARBA00023125"/>
    </source>
</evidence>
<evidence type="ECO:0000256" key="2">
    <source>
        <dbReference type="ARBA" id="ARBA00023015"/>
    </source>
</evidence>
<dbReference type="Gene3D" id="1.10.1660.10">
    <property type="match status" value="1"/>
</dbReference>
<evidence type="ECO:0000256" key="1">
    <source>
        <dbReference type="ARBA" id="ARBA00022491"/>
    </source>
</evidence>
<dbReference type="InterPro" id="IPR000551">
    <property type="entry name" value="MerR-type_HTH_dom"/>
</dbReference>
<dbReference type="InterPro" id="IPR047057">
    <property type="entry name" value="MerR_fam"/>
</dbReference>
<evidence type="ECO:0000259" key="6">
    <source>
        <dbReference type="PROSITE" id="PS50937"/>
    </source>
</evidence>